<dbReference type="PANTHER" id="PTHR30146:SF152">
    <property type="entry name" value="TRANSCRIPTIONAL REGULATORY PROTEIN"/>
    <property type="match status" value="1"/>
</dbReference>
<dbReference type="Gene3D" id="3.40.50.2300">
    <property type="match status" value="2"/>
</dbReference>
<accession>A0A1M7ZCP7</accession>
<keyword evidence="3" id="KW-0804">Transcription</keyword>
<dbReference type="PROSITE" id="PS00356">
    <property type="entry name" value="HTH_LACI_1"/>
    <property type="match status" value="1"/>
</dbReference>
<dbReference type="PANTHER" id="PTHR30146">
    <property type="entry name" value="LACI-RELATED TRANSCRIPTIONAL REPRESSOR"/>
    <property type="match status" value="1"/>
</dbReference>
<evidence type="ECO:0000313" key="5">
    <source>
        <dbReference type="EMBL" id="SHO62579.1"/>
    </source>
</evidence>
<evidence type="ECO:0000313" key="6">
    <source>
        <dbReference type="Proteomes" id="UP000186406"/>
    </source>
</evidence>
<keyword evidence="1" id="KW-0805">Transcription regulation</keyword>
<dbReference type="EMBL" id="FRXO01000002">
    <property type="protein sequence ID" value="SHO62579.1"/>
    <property type="molecule type" value="Genomic_DNA"/>
</dbReference>
<dbReference type="InterPro" id="IPR010982">
    <property type="entry name" value="Lambda_DNA-bd_dom_sf"/>
</dbReference>
<dbReference type="SUPFAM" id="SSF47413">
    <property type="entry name" value="lambda repressor-like DNA-binding domains"/>
    <property type="match status" value="1"/>
</dbReference>
<dbReference type="STRING" id="1123029.SAMN02745172_01094"/>
<evidence type="ECO:0000256" key="3">
    <source>
        <dbReference type="ARBA" id="ARBA00023163"/>
    </source>
</evidence>
<dbReference type="CDD" id="cd01392">
    <property type="entry name" value="HTH_LacI"/>
    <property type="match status" value="1"/>
</dbReference>
<reference evidence="5 6" key="1">
    <citation type="submission" date="2016-12" db="EMBL/GenBank/DDBJ databases">
        <authorList>
            <person name="Song W.-J."/>
            <person name="Kurnit D.M."/>
        </authorList>
    </citation>
    <scope>NUCLEOTIDE SEQUENCE [LARGE SCALE GENOMIC DNA]</scope>
    <source>
        <strain evidence="5 6">DSM 19599</strain>
    </source>
</reference>
<feature type="domain" description="HTH lacI-type" evidence="4">
    <location>
        <begin position="4"/>
        <end position="58"/>
    </location>
</feature>
<evidence type="ECO:0000259" key="4">
    <source>
        <dbReference type="PROSITE" id="PS50932"/>
    </source>
</evidence>
<dbReference type="SUPFAM" id="SSF53822">
    <property type="entry name" value="Periplasmic binding protein-like I"/>
    <property type="match status" value="1"/>
</dbReference>
<evidence type="ECO:0000256" key="2">
    <source>
        <dbReference type="ARBA" id="ARBA00023125"/>
    </source>
</evidence>
<protein>
    <submittedName>
        <fullName evidence="5">LacI family transcriptional regulator</fullName>
    </submittedName>
</protein>
<sequence>MSRATLQDVARMAGVSVATVDRVLNRRPGVRAETVRRVETAVGALGYRPDPLAARLARATHLKFCFLLPVRATSFAAMLEEEACDARRWLADQRAEVDVRRVDVFDPVVLSEALAGIDETYHGVALVALDHPSVREAIDALVARGVTVVTVVSDVPHSRRQHFVGVDNSAAGRTAGSLMGRLCRGLEGSIGVVAGSFALRDHAERLFGFQQVMSAEYPGLTVLPPRETRDDFERNRAVGAELLRDHPDLVGLYSIGAGNRGLVEALEAAGRARDVAFIGHELTDHSRQWLLSGTMDAVIDQNPGHEIRSAARVLIAHCTGMPLVEGQERIRIGIYIRDNLP</sequence>
<dbReference type="SMART" id="SM00354">
    <property type="entry name" value="HTH_LACI"/>
    <property type="match status" value="1"/>
</dbReference>
<gene>
    <name evidence="5" type="ORF">SAMN02745172_01094</name>
</gene>
<organism evidence="5 6">
    <name type="scientific">Pseudoxanthobacter soli DSM 19599</name>
    <dbReference type="NCBI Taxonomy" id="1123029"/>
    <lineage>
        <taxon>Bacteria</taxon>
        <taxon>Pseudomonadati</taxon>
        <taxon>Pseudomonadota</taxon>
        <taxon>Alphaproteobacteria</taxon>
        <taxon>Hyphomicrobiales</taxon>
        <taxon>Segnochrobactraceae</taxon>
        <taxon>Pseudoxanthobacter</taxon>
    </lineage>
</organism>
<dbReference type="PROSITE" id="PS50932">
    <property type="entry name" value="HTH_LACI_2"/>
    <property type="match status" value="1"/>
</dbReference>
<dbReference type="InterPro" id="IPR028082">
    <property type="entry name" value="Peripla_BP_I"/>
</dbReference>
<dbReference type="Gene3D" id="1.10.260.40">
    <property type="entry name" value="lambda repressor-like DNA-binding domains"/>
    <property type="match status" value="1"/>
</dbReference>
<keyword evidence="6" id="KW-1185">Reference proteome</keyword>
<dbReference type="AlphaFoldDB" id="A0A1M7ZCP7"/>
<dbReference type="InterPro" id="IPR025997">
    <property type="entry name" value="SBP_2_dom"/>
</dbReference>
<dbReference type="Pfam" id="PF00356">
    <property type="entry name" value="LacI"/>
    <property type="match status" value="1"/>
</dbReference>
<dbReference type="CDD" id="cd06307">
    <property type="entry name" value="PBP1_sugar_binding"/>
    <property type="match status" value="1"/>
</dbReference>
<dbReference type="InterPro" id="IPR000843">
    <property type="entry name" value="HTH_LacI"/>
</dbReference>
<keyword evidence="2" id="KW-0238">DNA-binding</keyword>
<dbReference type="GO" id="GO:0003700">
    <property type="term" value="F:DNA-binding transcription factor activity"/>
    <property type="evidence" value="ECO:0007669"/>
    <property type="project" value="TreeGrafter"/>
</dbReference>
<proteinExistence type="predicted"/>
<dbReference type="RefSeq" id="WP_073626394.1">
    <property type="nucleotide sequence ID" value="NZ_FRXO01000002.1"/>
</dbReference>
<dbReference type="GO" id="GO:0000976">
    <property type="term" value="F:transcription cis-regulatory region binding"/>
    <property type="evidence" value="ECO:0007669"/>
    <property type="project" value="TreeGrafter"/>
</dbReference>
<dbReference type="Proteomes" id="UP000186406">
    <property type="component" value="Unassembled WGS sequence"/>
</dbReference>
<evidence type="ECO:0000256" key="1">
    <source>
        <dbReference type="ARBA" id="ARBA00023015"/>
    </source>
</evidence>
<dbReference type="PRINTS" id="PR00036">
    <property type="entry name" value="HTHLACI"/>
</dbReference>
<dbReference type="Pfam" id="PF13407">
    <property type="entry name" value="Peripla_BP_4"/>
    <property type="match status" value="1"/>
</dbReference>
<name>A0A1M7ZCP7_9HYPH</name>